<evidence type="ECO:0000313" key="5">
    <source>
        <dbReference type="Proteomes" id="UP000054560"/>
    </source>
</evidence>
<accession>A0A0L0G4S7</accession>
<dbReference type="InterPro" id="IPR019128">
    <property type="entry name" value="Dcc1"/>
</dbReference>
<reference evidence="4 5" key="1">
    <citation type="submission" date="2011-02" db="EMBL/GenBank/DDBJ databases">
        <title>The Genome Sequence of Sphaeroforma arctica JP610.</title>
        <authorList>
            <consortium name="The Broad Institute Genome Sequencing Platform"/>
            <person name="Russ C."/>
            <person name="Cuomo C."/>
            <person name="Young S.K."/>
            <person name="Zeng Q."/>
            <person name="Gargeya S."/>
            <person name="Alvarado L."/>
            <person name="Berlin A."/>
            <person name="Chapman S.B."/>
            <person name="Chen Z."/>
            <person name="Freedman E."/>
            <person name="Gellesch M."/>
            <person name="Goldberg J."/>
            <person name="Griggs A."/>
            <person name="Gujja S."/>
            <person name="Heilman E."/>
            <person name="Heiman D."/>
            <person name="Howarth C."/>
            <person name="Mehta T."/>
            <person name="Neiman D."/>
            <person name="Pearson M."/>
            <person name="Roberts A."/>
            <person name="Saif S."/>
            <person name="Shea T."/>
            <person name="Shenoy N."/>
            <person name="Sisk P."/>
            <person name="Stolte C."/>
            <person name="Sykes S."/>
            <person name="White J."/>
            <person name="Yandava C."/>
            <person name="Burger G."/>
            <person name="Gray M.W."/>
            <person name="Holland P.W.H."/>
            <person name="King N."/>
            <person name="Lang F.B.F."/>
            <person name="Roger A.J."/>
            <person name="Ruiz-Trillo I."/>
            <person name="Haas B."/>
            <person name="Nusbaum C."/>
            <person name="Birren B."/>
        </authorList>
    </citation>
    <scope>NUCLEOTIDE SEQUENCE [LARGE SCALE GENOMIC DNA]</scope>
    <source>
        <strain evidence="4 5">JP610</strain>
    </source>
</reference>
<evidence type="ECO:0000256" key="3">
    <source>
        <dbReference type="SAM" id="MobiDB-lite"/>
    </source>
</evidence>
<sequence length="377" mass="41941">MLAAADMTDIDSTQQTTRAFSHTTNKCHIPLVFSEDFSHEALELFAFPPDMIQQLECGTKFYIKGNAEEDAVLCTLSETFMLRSADTSNSLLVSERMNASEESVVPGDTKAGMVISKDKKGGASDPKDDRSIETDPTGGTKTDTTDNSHGNKRAREAMPSEAAFWASQSQRPRAKEMIKVHAIAKTCYELKKTRPRIERLPQLLHECPYSGEGDDAERVGQTKYSRDEVLARVQASEVELDAAIASEKIILFRADEILTAVGETMDYDEFMEAWDGTLTSPMTSNEQLLRGLALVKTDSFNKTIIKLDANSFSFDPATRFQQLFAVQKEWTLDSIMPYVTPLCSPGERPATILAKYSRSSIHPITKLKSYNSRYGVK</sequence>
<dbReference type="GO" id="GO:0000775">
    <property type="term" value="C:chromosome, centromeric region"/>
    <property type="evidence" value="ECO:0007669"/>
    <property type="project" value="TreeGrafter"/>
</dbReference>
<dbReference type="GO" id="GO:0034088">
    <property type="term" value="P:maintenance of mitotic sister chromatid cohesion"/>
    <property type="evidence" value="ECO:0007669"/>
    <property type="project" value="TreeGrafter"/>
</dbReference>
<dbReference type="eggNOG" id="KOG0798">
    <property type="taxonomic scope" value="Eukaryota"/>
</dbReference>
<dbReference type="GO" id="GO:0006260">
    <property type="term" value="P:DNA replication"/>
    <property type="evidence" value="ECO:0007669"/>
    <property type="project" value="UniProtKB-KW"/>
</dbReference>
<dbReference type="GeneID" id="25904994"/>
<comment type="similarity">
    <text evidence="1">Belongs to the DCC1 family.</text>
</comment>
<gene>
    <name evidence="4" type="ORF">SARC_04490</name>
</gene>
<feature type="compositionally biased region" description="Basic and acidic residues" evidence="3">
    <location>
        <begin position="116"/>
        <end position="133"/>
    </location>
</feature>
<dbReference type="STRING" id="667725.A0A0L0G4S7"/>
<dbReference type="Pfam" id="PF09724">
    <property type="entry name" value="Dcc1"/>
    <property type="match status" value="1"/>
</dbReference>
<dbReference type="OrthoDB" id="5199543at2759"/>
<dbReference type="PANTHER" id="PTHR13395">
    <property type="entry name" value="SISTER CHROMATID COHESION PROTEIN DCC1-RELATED"/>
    <property type="match status" value="1"/>
</dbReference>
<keyword evidence="5" id="KW-1185">Reference proteome</keyword>
<organism evidence="4 5">
    <name type="scientific">Sphaeroforma arctica JP610</name>
    <dbReference type="NCBI Taxonomy" id="667725"/>
    <lineage>
        <taxon>Eukaryota</taxon>
        <taxon>Ichthyosporea</taxon>
        <taxon>Ichthyophonida</taxon>
        <taxon>Sphaeroforma</taxon>
    </lineage>
</organism>
<dbReference type="EMBL" id="KQ241850">
    <property type="protein sequence ID" value="KNC83253.1"/>
    <property type="molecule type" value="Genomic_DNA"/>
</dbReference>
<dbReference type="RefSeq" id="XP_014157155.1">
    <property type="nucleotide sequence ID" value="XM_014301680.1"/>
</dbReference>
<keyword evidence="2" id="KW-0235">DNA replication</keyword>
<dbReference type="GO" id="GO:0031390">
    <property type="term" value="C:Ctf18 RFC-like complex"/>
    <property type="evidence" value="ECO:0007669"/>
    <property type="project" value="InterPro"/>
</dbReference>
<evidence type="ECO:0000256" key="1">
    <source>
        <dbReference type="ARBA" id="ARBA00007017"/>
    </source>
</evidence>
<feature type="region of interest" description="Disordered" evidence="3">
    <location>
        <begin position="98"/>
        <end position="162"/>
    </location>
</feature>
<evidence type="ECO:0008006" key="6">
    <source>
        <dbReference type="Google" id="ProtNLM"/>
    </source>
</evidence>
<name>A0A0L0G4S7_9EUKA</name>
<dbReference type="AlphaFoldDB" id="A0A0L0G4S7"/>
<dbReference type="GO" id="GO:0000785">
    <property type="term" value="C:chromatin"/>
    <property type="evidence" value="ECO:0007669"/>
    <property type="project" value="TreeGrafter"/>
</dbReference>
<evidence type="ECO:0000256" key="2">
    <source>
        <dbReference type="ARBA" id="ARBA00022705"/>
    </source>
</evidence>
<evidence type="ECO:0000313" key="4">
    <source>
        <dbReference type="EMBL" id="KNC83253.1"/>
    </source>
</evidence>
<protein>
    <recommendedName>
        <fullName evidence="6">Sister chromatid cohesion protein DCC1</fullName>
    </recommendedName>
</protein>
<dbReference type="PANTHER" id="PTHR13395:SF6">
    <property type="entry name" value="SISTER CHROMATID COHESION PROTEIN DCC1"/>
    <property type="match status" value="1"/>
</dbReference>
<proteinExistence type="inferred from homology"/>
<dbReference type="Proteomes" id="UP000054560">
    <property type="component" value="Unassembled WGS sequence"/>
</dbReference>